<dbReference type="NCBIfam" id="TIGR00813">
    <property type="entry name" value="sss"/>
    <property type="match status" value="1"/>
</dbReference>
<dbReference type="PROSITE" id="PS00457">
    <property type="entry name" value="NA_SOLUT_SYMP_2"/>
    <property type="match status" value="1"/>
</dbReference>
<keyword evidence="14" id="KW-0029">Amino-acid transport</keyword>
<evidence type="ECO:0000256" key="10">
    <source>
        <dbReference type="ARBA" id="ARBA00023136"/>
    </source>
</evidence>
<evidence type="ECO:0000256" key="5">
    <source>
        <dbReference type="ARBA" id="ARBA00022692"/>
    </source>
</evidence>
<dbReference type="InterPro" id="IPR018212">
    <property type="entry name" value="Na/solute_symporter_CS"/>
</dbReference>
<evidence type="ECO:0000256" key="6">
    <source>
        <dbReference type="ARBA" id="ARBA00022847"/>
    </source>
</evidence>
<dbReference type="Proteomes" id="UP000185491">
    <property type="component" value="Chromosome"/>
</dbReference>
<dbReference type="PANTHER" id="PTHR48086">
    <property type="entry name" value="SODIUM/PROLINE SYMPORTER-RELATED"/>
    <property type="match status" value="1"/>
</dbReference>
<comment type="function">
    <text evidence="14">Catalyzes the sodium-dependent uptake of extracellular L-proline.</text>
</comment>
<evidence type="ECO:0000256" key="4">
    <source>
        <dbReference type="ARBA" id="ARBA00022475"/>
    </source>
</evidence>
<dbReference type="InterPro" id="IPR038377">
    <property type="entry name" value="Na/Glc_symporter_sf"/>
</dbReference>
<feature type="transmembrane region" description="Helical" evidence="14">
    <location>
        <begin position="144"/>
        <end position="168"/>
    </location>
</feature>
<evidence type="ECO:0000313" key="15">
    <source>
        <dbReference type="EMBL" id="APT93735.1"/>
    </source>
</evidence>
<comment type="similarity">
    <text evidence="2 13">Belongs to the sodium:solute symporter (SSF) (TC 2.A.21) family.</text>
</comment>
<comment type="subcellular location">
    <subcellularLocation>
        <location evidence="1 14">Cell membrane</location>
        <topology evidence="1 14">Multi-pass membrane protein</topology>
    </subcellularLocation>
</comment>
<dbReference type="NCBIfam" id="TIGR02121">
    <property type="entry name" value="Na_Pro_sym"/>
    <property type="match status" value="1"/>
</dbReference>
<reference evidence="15 16" key="1">
    <citation type="submission" date="2014-08" db="EMBL/GenBank/DDBJ databases">
        <title>Complete genome sequence of Corynebacterium phocae M408/89/1(T)(=DSM 44612(T)), isolated from the common seal (Phoca vitulina).</title>
        <authorList>
            <person name="Ruckert C."/>
            <person name="Albersmeier A."/>
            <person name="Winkler A."/>
            <person name="Kalinowski J."/>
        </authorList>
    </citation>
    <scope>NUCLEOTIDE SEQUENCE [LARGE SCALE GENOMIC DNA]</scope>
    <source>
        <strain evidence="15 16">M408/89/1</strain>
    </source>
</reference>
<dbReference type="FunFam" id="1.20.1730.10:FF:000002">
    <property type="entry name" value="Sodium/proline symporter"/>
    <property type="match status" value="1"/>
</dbReference>
<feature type="transmembrane region" description="Helical" evidence="14">
    <location>
        <begin position="267"/>
        <end position="288"/>
    </location>
</feature>
<keyword evidence="16" id="KW-1185">Reference proteome</keyword>
<keyword evidence="9 14" id="KW-0406">Ion transport</keyword>
<evidence type="ECO:0000256" key="3">
    <source>
        <dbReference type="ARBA" id="ARBA00022448"/>
    </source>
</evidence>
<dbReference type="GO" id="GO:0015193">
    <property type="term" value="F:L-proline transmembrane transporter activity"/>
    <property type="evidence" value="ECO:0007669"/>
    <property type="project" value="TreeGrafter"/>
</dbReference>
<feature type="transmembrane region" description="Helical" evidence="14">
    <location>
        <begin position="49"/>
        <end position="71"/>
    </location>
</feature>
<evidence type="ECO:0000256" key="2">
    <source>
        <dbReference type="ARBA" id="ARBA00006434"/>
    </source>
</evidence>
<dbReference type="GO" id="GO:0005298">
    <property type="term" value="F:proline:sodium symporter activity"/>
    <property type="evidence" value="ECO:0007669"/>
    <property type="project" value="UniProtKB-UniRule"/>
</dbReference>
<keyword evidence="8 14" id="KW-0915">Sodium</keyword>
<feature type="transmembrane region" description="Helical" evidence="14">
    <location>
        <begin position="308"/>
        <end position="329"/>
    </location>
</feature>
<dbReference type="STRING" id="161895.CPHO_07705"/>
<evidence type="ECO:0000256" key="9">
    <source>
        <dbReference type="ARBA" id="ARBA00023065"/>
    </source>
</evidence>
<proteinExistence type="inferred from homology"/>
<dbReference type="AlphaFoldDB" id="A0A1L7D6K5"/>
<protein>
    <recommendedName>
        <fullName evidence="14">Sodium/proline symporter</fullName>
    </recommendedName>
    <alternativeName>
        <fullName evidence="14">Proline permease</fullName>
    </alternativeName>
</protein>
<keyword evidence="3 14" id="KW-0813">Transport</keyword>
<keyword evidence="5 14" id="KW-0812">Transmembrane</keyword>
<keyword evidence="11 14" id="KW-0739">Sodium transport</keyword>
<evidence type="ECO:0000256" key="8">
    <source>
        <dbReference type="ARBA" id="ARBA00023053"/>
    </source>
</evidence>
<name>A0A1L7D6K5_9CORY</name>
<organism evidence="15 16">
    <name type="scientific">Corynebacterium phocae</name>
    <dbReference type="NCBI Taxonomy" id="161895"/>
    <lineage>
        <taxon>Bacteria</taxon>
        <taxon>Bacillati</taxon>
        <taxon>Actinomycetota</taxon>
        <taxon>Actinomycetes</taxon>
        <taxon>Mycobacteriales</taxon>
        <taxon>Corynebacteriaceae</taxon>
        <taxon>Corynebacterium</taxon>
    </lineage>
</organism>
<evidence type="ECO:0000256" key="13">
    <source>
        <dbReference type="RuleBase" id="RU362091"/>
    </source>
</evidence>
<dbReference type="CDD" id="cd11475">
    <property type="entry name" value="SLC5sbd_PutP"/>
    <property type="match status" value="1"/>
</dbReference>
<feature type="transmembrane region" description="Helical" evidence="14">
    <location>
        <begin position="420"/>
        <end position="437"/>
    </location>
</feature>
<keyword evidence="6 14" id="KW-0769">Symport</keyword>
<gene>
    <name evidence="15" type="ORF">CPHO_07705</name>
</gene>
<evidence type="ECO:0000256" key="11">
    <source>
        <dbReference type="ARBA" id="ARBA00023201"/>
    </source>
</evidence>
<dbReference type="EMBL" id="CP009249">
    <property type="protein sequence ID" value="APT93735.1"/>
    <property type="molecule type" value="Genomic_DNA"/>
</dbReference>
<dbReference type="PROSITE" id="PS50283">
    <property type="entry name" value="NA_SOLUT_SYMP_3"/>
    <property type="match status" value="1"/>
</dbReference>
<dbReference type="GO" id="GO:0005886">
    <property type="term" value="C:plasma membrane"/>
    <property type="evidence" value="ECO:0007669"/>
    <property type="project" value="UniProtKB-SubCell"/>
</dbReference>
<evidence type="ECO:0000256" key="14">
    <source>
        <dbReference type="RuleBase" id="RU366012"/>
    </source>
</evidence>
<feature type="transmembrane region" description="Helical" evidence="14">
    <location>
        <begin position="175"/>
        <end position="192"/>
    </location>
</feature>
<keyword evidence="4 14" id="KW-1003">Cell membrane</keyword>
<dbReference type="Gene3D" id="1.20.1730.10">
    <property type="entry name" value="Sodium/glucose cotransporter"/>
    <property type="match status" value="1"/>
</dbReference>
<accession>A0A1L7D6K5</accession>
<evidence type="ECO:0000256" key="7">
    <source>
        <dbReference type="ARBA" id="ARBA00022989"/>
    </source>
</evidence>
<evidence type="ECO:0000256" key="1">
    <source>
        <dbReference type="ARBA" id="ARBA00004651"/>
    </source>
</evidence>
<dbReference type="Pfam" id="PF00474">
    <property type="entry name" value="SSF"/>
    <property type="match status" value="1"/>
</dbReference>
<feature type="transmembrane region" description="Helical" evidence="14">
    <location>
        <begin position="443"/>
        <end position="464"/>
    </location>
</feature>
<dbReference type="InterPro" id="IPR011851">
    <property type="entry name" value="Na/Pro_symporter"/>
</dbReference>
<feature type="transmembrane region" description="Helical" evidence="14">
    <location>
        <begin position="218"/>
        <end position="241"/>
    </location>
</feature>
<sequence length="508" mass="54974">MLAIGFWSYRKTSEYDQYVLGGRGLNPFVAAMSAGASDMSGWLLMGLPGALFLTGMSSLWIAIGLTVGAWLNWKYVAPRLRAYSEVANNSITIPSFFENRVQDKSRLLRIFSAAIIIFFFTFYVSSGMVAGGRYFESTFNGSYLTGMMLVAAVTVIYTLVGGFLAVSYTDAVQGVLMFLSLVIVPVMAILALDNPGDIFSYASNHPYGTGGAVDNPDYFSMFSGVSLAVIVGNVAWGLGYFGQPHILVRFMALRTPKDAVTGRRIGISWMALSILGAVFTALAGTVFFTNQDYSITDQENYETIFLDMAQIMFHPLFAGLVLTAVLAAIMSTMSSQMLVVSSALIEDLTKIVFKQDLGKKKLINLSRLAVLAISVIAAVLAINPSDSILGLVGFAWAGFGAAFGPLVILSLYWKRLNSTGAIVGMVAGAAVTIAWGMSPLGDFLYEIVPGFIVNLILTYVVSVMTAEPSHSVKKEFDKTLALFEVVSHNEDVAFEEVDLNKVDPKRTK</sequence>
<dbReference type="KEGG" id="cpho:CPHO_07705"/>
<dbReference type="InterPro" id="IPR001734">
    <property type="entry name" value="Na/solute_symporter"/>
</dbReference>
<dbReference type="PANTHER" id="PTHR48086:SF3">
    <property type="entry name" value="SODIUM_PROLINE SYMPORTER"/>
    <property type="match status" value="1"/>
</dbReference>
<dbReference type="GO" id="GO:0031402">
    <property type="term" value="F:sodium ion binding"/>
    <property type="evidence" value="ECO:0007669"/>
    <property type="project" value="UniProtKB-UniRule"/>
</dbReference>
<keyword evidence="7 14" id="KW-1133">Transmembrane helix</keyword>
<feature type="transmembrane region" description="Helical" evidence="14">
    <location>
        <begin position="107"/>
        <end position="124"/>
    </location>
</feature>
<keyword evidence="10 14" id="KW-0472">Membrane</keyword>
<comment type="catalytic activity">
    <reaction evidence="12">
        <text>L-proline(in) + Na(+)(in) = L-proline(out) + Na(+)(out)</text>
        <dbReference type="Rhea" id="RHEA:28967"/>
        <dbReference type="ChEBI" id="CHEBI:29101"/>
        <dbReference type="ChEBI" id="CHEBI:60039"/>
    </reaction>
</comment>
<comment type="caution">
    <text evidence="14">Lacks conserved residue(s) required for the propagation of feature annotation.</text>
</comment>
<dbReference type="InterPro" id="IPR050277">
    <property type="entry name" value="Sodium:Solute_Symporter"/>
</dbReference>
<dbReference type="GO" id="GO:0015824">
    <property type="term" value="P:proline transport"/>
    <property type="evidence" value="ECO:0007669"/>
    <property type="project" value="UniProtKB-UniRule"/>
</dbReference>
<feature type="transmembrane region" description="Helical" evidence="14">
    <location>
        <begin position="362"/>
        <end position="382"/>
    </location>
</feature>
<feature type="transmembrane region" description="Helical" evidence="14">
    <location>
        <begin position="388"/>
        <end position="413"/>
    </location>
</feature>
<evidence type="ECO:0000256" key="12">
    <source>
        <dbReference type="ARBA" id="ARBA00033708"/>
    </source>
</evidence>
<evidence type="ECO:0000313" key="16">
    <source>
        <dbReference type="Proteomes" id="UP000185491"/>
    </source>
</evidence>